<protein>
    <submittedName>
        <fullName evidence="1">Uncharacterized protein</fullName>
    </submittedName>
</protein>
<organism evidence="1">
    <name type="scientific">virus sp. ctkyY8</name>
    <dbReference type="NCBI Taxonomy" id="2827995"/>
    <lineage>
        <taxon>Viruses</taxon>
    </lineage>
</organism>
<evidence type="ECO:0000313" key="1">
    <source>
        <dbReference type="EMBL" id="DAE29554.1"/>
    </source>
</evidence>
<sequence>MPFGNLQKTFEALSFQQKLQKTLMKSILKQDFQTLKSAIRFW</sequence>
<name>A0A8S5REJ1_9VIRU</name>
<reference evidence="1" key="1">
    <citation type="journal article" date="2021" name="Proc. Natl. Acad. Sci. U.S.A.">
        <title>A Catalog of Tens of Thousands of Viruses from Human Metagenomes Reveals Hidden Associations with Chronic Diseases.</title>
        <authorList>
            <person name="Tisza M.J."/>
            <person name="Buck C.B."/>
        </authorList>
    </citation>
    <scope>NUCLEOTIDE SEQUENCE</scope>
    <source>
        <strain evidence="1">CtkyY8</strain>
    </source>
</reference>
<proteinExistence type="predicted"/>
<accession>A0A8S5REJ1</accession>
<dbReference type="EMBL" id="BK059095">
    <property type="protein sequence ID" value="DAE29554.1"/>
    <property type="molecule type" value="Genomic_DNA"/>
</dbReference>